<reference evidence="1" key="2">
    <citation type="journal article" date="2022" name="New Phytol.">
        <title>Evolutionary transition to the ectomycorrhizal habit in the genomes of a hyperdiverse lineage of mushroom-forming fungi.</title>
        <authorList>
            <person name="Looney B."/>
            <person name="Miyauchi S."/>
            <person name="Morin E."/>
            <person name="Drula E."/>
            <person name="Courty P.E."/>
            <person name="Kohler A."/>
            <person name="Kuo A."/>
            <person name="LaButti K."/>
            <person name="Pangilinan J."/>
            <person name="Lipzen A."/>
            <person name="Riley R."/>
            <person name="Andreopoulos W."/>
            <person name="He G."/>
            <person name="Johnson J."/>
            <person name="Nolan M."/>
            <person name="Tritt A."/>
            <person name="Barry K.W."/>
            <person name="Grigoriev I.V."/>
            <person name="Nagy L.G."/>
            <person name="Hibbett D."/>
            <person name="Henrissat B."/>
            <person name="Matheny P.B."/>
            <person name="Labbe J."/>
            <person name="Martin F.M."/>
        </authorList>
    </citation>
    <scope>NUCLEOTIDE SEQUENCE</scope>
    <source>
        <strain evidence="1">HHB10654</strain>
    </source>
</reference>
<sequence>MHGLVSYDEDSQSDSESPNHSVRGKARASENNNDSLLKLASDVTSEARRTLTTSASKSQIIIKRPAHPKPHVRAHISDDIEPEHSPSLPQATASTSSAATTENAGGAPSDELTRIRELLQPPEIPGVPDWGIPPPPTEPCDPAIETKLAHFHALKRDPTQPKHFNDSLMSNRSFRNPHLYAKLVEFVDVDERATNFPKEIWDPNDLRDDWFREEIGPLLTFYHCFPGLC</sequence>
<reference evidence="1" key="1">
    <citation type="submission" date="2021-03" db="EMBL/GenBank/DDBJ databases">
        <authorList>
            <consortium name="DOE Joint Genome Institute"/>
            <person name="Ahrendt S."/>
            <person name="Looney B.P."/>
            <person name="Miyauchi S."/>
            <person name="Morin E."/>
            <person name="Drula E."/>
            <person name="Courty P.E."/>
            <person name="Chicoki N."/>
            <person name="Fauchery L."/>
            <person name="Kohler A."/>
            <person name="Kuo A."/>
            <person name="Labutti K."/>
            <person name="Pangilinan J."/>
            <person name="Lipzen A."/>
            <person name="Riley R."/>
            <person name="Andreopoulos W."/>
            <person name="He G."/>
            <person name="Johnson J."/>
            <person name="Barry K.W."/>
            <person name="Grigoriev I.V."/>
            <person name="Nagy L."/>
            <person name="Hibbett D."/>
            <person name="Henrissat B."/>
            <person name="Matheny P.B."/>
            <person name="Labbe J."/>
            <person name="Martin F."/>
        </authorList>
    </citation>
    <scope>NUCLEOTIDE SEQUENCE</scope>
    <source>
        <strain evidence="1">HHB10654</strain>
    </source>
</reference>
<proteinExistence type="predicted"/>
<evidence type="ECO:0000313" key="2">
    <source>
        <dbReference type="Proteomes" id="UP000814140"/>
    </source>
</evidence>
<organism evidence="1 2">
    <name type="scientific">Artomyces pyxidatus</name>
    <dbReference type="NCBI Taxonomy" id="48021"/>
    <lineage>
        <taxon>Eukaryota</taxon>
        <taxon>Fungi</taxon>
        <taxon>Dikarya</taxon>
        <taxon>Basidiomycota</taxon>
        <taxon>Agaricomycotina</taxon>
        <taxon>Agaricomycetes</taxon>
        <taxon>Russulales</taxon>
        <taxon>Auriscalpiaceae</taxon>
        <taxon>Artomyces</taxon>
    </lineage>
</organism>
<gene>
    <name evidence="1" type="ORF">BV25DRAFT_1912334</name>
</gene>
<keyword evidence="2" id="KW-1185">Reference proteome</keyword>
<protein>
    <submittedName>
        <fullName evidence="1">HCNGP-domain-containing protein</fullName>
    </submittedName>
</protein>
<name>A0ACB8TEX2_9AGAM</name>
<dbReference type="EMBL" id="MU277191">
    <property type="protein sequence ID" value="KAI0066992.1"/>
    <property type="molecule type" value="Genomic_DNA"/>
</dbReference>
<dbReference type="Proteomes" id="UP000814140">
    <property type="component" value="Unassembled WGS sequence"/>
</dbReference>
<evidence type="ECO:0000313" key="1">
    <source>
        <dbReference type="EMBL" id="KAI0066992.1"/>
    </source>
</evidence>
<comment type="caution">
    <text evidence="1">The sequence shown here is derived from an EMBL/GenBank/DDBJ whole genome shotgun (WGS) entry which is preliminary data.</text>
</comment>
<accession>A0ACB8TEX2</accession>